<dbReference type="InterPro" id="IPR051702">
    <property type="entry name" value="SH3_domain_YSC84-like"/>
</dbReference>
<keyword evidence="3" id="KW-1185">Reference proteome</keyword>
<reference evidence="3" key="1">
    <citation type="submission" date="2017-02" db="EMBL/GenBank/DDBJ databases">
        <authorList>
            <person name="Varghese N."/>
            <person name="Submissions S."/>
        </authorList>
    </citation>
    <scope>NUCLEOTIDE SEQUENCE [LARGE SCALE GENOMIC DNA]</scope>
    <source>
        <strain evidence="3">ATCC 27094</strain>
    </source>
</reference>
<dbReference type="PROSITE" id="PS51318">
    <property type="entry name" value="TAT"/>
    <property type="match status" value="1"/>
</dbReference>
<dbReference type="AlphaFoldDB" id="A0A1T4PNL4"/>
<sequence length="228" mass="23824">MKLDRRSVLAGSMASLAAPFIGATVARADARRQALVDQCLQSAQKVLSGKDFPDALKLMPSAKGLIIIPELVQGGFILGAAGGRGVLVAQSRPNDWSYPAFYFMGSGSIGLQVGGKVSEIVFIIRTEKGLNAILDKKFKFGAEAGVTMVAVGAGFEGATTAAAGGDIVAFANSNGLFAGASLEGSYIDADNDWNALYYGADATGRAIVIDRRFTNPGAEPLRQFLAKW</sequence>
<proteinExistence type="predicted"/>
<dbReference type="RefSeq" id="WP_170920938.1">
    <property type="nucleotide sequence ID" value="NZ_FUWJ01000002.1"/>
</dbReference>
<gene>
    <name evidence="2" type="ORF">SAMN02745126_02893</name>
</gene>
<accession>A0A1T4PNL4</accession>
<evidence type="ECO:0000313" key="3">
    <source>
        <dbReference type="Proteomes" id="UP000190092"/>
    </source>
</evidence>
<feature type="domain" description="Ysc84 actin-binding" evidence="1">
    <location>
        <begin position="106"/>
        <end position="227"/>
    </location>
</feature>
<dbReference type="InterPro" id="IPR006311">
    <property type="entry name" value="TAT_signal"/>
</dbReference>
<dbReference type="PANTHER" id="PTHR15629:SF2">
    <property type="entry name" value="SH3 DOMAIN-CONTAINING YSC84-LIKE PROTEIN 1"/>
    <property type="match status" value="1"/>
</dbReference>
<dbReference type="PANTHER" id="PTHR15629">
    <property type="entry name" value="SH3YL1 PROTEIN"/>
    <property type="match status" value="1"/>
</dbReference>
<dbReference type="GO" id="GO:0035091">
    <property type="term" value="F:phosphatidylinositol binding"/>
    <property type="evidence" value="ECO:0007669"/>
    <property type="project" value="TreeGrafter"/>
</dbReference>
<organism evidence="2 3">
    <name type="scientific">Enhydrobacter aerosaccus</name>
    <dbReference type="NCBI Taxonomy" id="225324"/>
    <lineage>
        <taxon>Bacteria</taxon>
        <taxon>Pseudomonadati</taxon>
        <taxon>Pseudomonadota</taxon>
        <taxon>Alphaproteobacteria</taxon>
        <taxon>Hyphomicrobiales</taxon>
        <taxon>Enhydrobacter</taxon>
    </lineage>
</organism>
<dbReference type="EMBL" id="FUWJ01000002">
    <property type="protein sequence ID" value="SJZ92498.1"/>
    <property type="molecule type" value="Genomic_DNA"/>
</dbReference>
<evidence type="ECO:0000259" key="1">
    <source>
        <dbReference type="Pfam" id="PF04366"/>
    </source>
</evidence>
<dbReference type="STRING" id="225324.SAMN02745126_02893"/>
<evidence type="ECO:0000313" key="2">
    <source>
        <dbReference type="EMBL" id="SJZ92498.1"/>
    </source>
</evidence>
<dbReference type="Pfam" id="PF04366">
    <property type="entry name" value="Ysc84"/>
    <property type="match status" value="1"/>
</dbReference>
<dbReference type="Proteomes" id="UP000190092">
    <property type="component" value="Unassembled WGS sequence"/>
</dbReference>
<protein>
    <submittedName>
        <fullName evidence="2">Lipid-binding SYLF domain-containing protein</fullName>
    </submittedName>
</protein>
<dbReference type="InterPro" id="IPR007461">
    <property type="entry name" value="Ysc84_actin-binding"/>
</dbReference>
<name>A0A1T4PNL4_9HYPH</name>
<dbReference type="CDD" id="cd11524">
    <property type="entry name" value="SYLF"/>
    <property type="match status" value="1"/>
</dbReference>